<protein>
    <submittedName>
        <fullName evidence="2">Uncharacterized protein</fullName>
    </submittedName>
</protein>
<sequence length="196" mass="22721">MEEPIKERSRIESITEKIKVLEHELEVEFVKRRAGLSFGIERGRVVFEKEILRRHRELKISILAYVAGARPLILLTAPIIYGLAVPLVLLDVCVSVYQAVCFPVYRIPKVKRSDYFHFDHAHLAYLNSLQKFNCAYCSYANGLLGYIREIGGRSEAYWCPIKHARRVIGAHEQYTEFVDYGDADAFKENRRRANED</sequence>
<reference evidence="2 3" key="1">
    <citation type="journal article" date="2016" name="Nat. Commun.">
        <title>Thousands of microbial genomes shed light on interconnected biogeochemical processes in an aquifer system.</title>
        <authorList>
            <person name="Anantharaman K."/>
            <person name="Brown C.T."/>
            <person name="Hug L.A."/>
            <person name="Sharon I."/>
            <person name="Castelle C.J."/>
            <person name="Probst A.J."/>
            <person name="Thomas B.C."/>
            <person name="Singh A."/>
            <person name="Wilkins M.J."/>
            <person name="Karaoz U."/>
            <person name="Brodie E.L."/>
            <person name="Williams K.H."/>
            <person name="Hubbard S.S."/>
            <person name="Banfield J.F."/>
        </authorList>
    </citation>
    <scope>NUCLEOTIDE SEQUENCE [LARGE SCALE GENOMIC DNA]</scope>
</reference>
<comment type="caution">
    <text evidence="2">The sequence shown here is derived from an EMBL/GenBank/DDBJ whole genome shotgun (WGS) entry which is preliminary data.</text>
</comment>
<dbReference type="Proteomes" id="UP000177122">
    <property type="component" value="Unassembled WGS sequence"/>
</dbReference>
<organism evidence="2 3">
    <name type="scientific">Candidatus Lloydbacteria bacterium RIFCSPHIGHO2_01_FULL_49_22</name>
    <dbReference type="NCBI Taxonomy" id="1798658"/>
    <lineage>
        <taxon>Bacteria</taxon>
        <taxon>Candidatus Lloydiibacteriota</taxon>
    </lineage>
</organism>
<dbReference type="AlphaFoldDB" id="A0A1G2CY80"/>
<keyword evidence="1" id="KW-0812">Transmembrane</keyword>
<keyword evidence="1" id="KW-1133">Transmembrane helix</keyword>
<keyword evidence="1" id="KW-0472">Membrane</keyword>
<evidence type="ECO:0000313" key="2">
    <source>
        <dbReference type="EMBL" id="OGZ05601.1"/>
    </source>
</evidence>
<evidence type="ECO:0000256" key="1">
    <source>
        <dbReference type="SAM" id="Phobius"/>
    </source>
</evidence>
<evidence type="ECO:0000313" key="3">
    <source>
        <dbReference type="Proteomes" id="UP000177122"/>
    </source>
</evidence>
<name>A0A1G2CY80_9BACT</name>
<proteinExistence type="predicted"/>
<accession>A0A1G2CY80</accession>
<feature type="transmembrane region" description="Helical" evidence="1">
    <location>
        <begin position="62"/>
        <end position="81"/>
    </location>
</feature>
<gene>
    <name evidence="2" type="ORF">A2845_04540</name>
</gene>
<dbReference type="EMBL" id="MHLI01000008">
    <property type="protein sequence ID" value="OGZ05601.1"/>
    <property type="molecule type" value="Genomic_DNA"/>
</dbReference>